<dbReference type="EMBL" id="SRRH01000314">
    <property type="protein sequence ID" value="KAG6291390.1"/>
    <property type="molecule type" value="Genomic_DNA"/>
</dbReference>
<dbReference type="AlphaFoldDB" id="A0A9P7QDS9"/>
<comment type="caution">
    <text evidence="1">The sequence shown here is derived from an EMBL/GenBank/DDBJ whole genome shotgun (WGS) entry which is preliminary data.</text>
</comment>
<dbReference type="Proteomes" id="UP000707071">
    <property type="component" value="Unassembled WGS sequence"/>
</dbReference>
<name>A0A9P7QDS9_9HYPO</name>
<proteinExistence type="predicted"/>
<evidence type="ECO:0000313" key="2">
    <source>
        <dbReference type="Proteomes" id="UP000707071"/>
    </source>
</evidence>
<keyword evidence="2" id="KW-1185">Reference proteome</keyword>
<accession>A0A9P7QDS9</accession>
<organism evidence="1 2">
    <name type="scientific">Claviceps aff. purpurea</name>
    <dbReference type="NCBI Taxonomy" id="1967640"/>
    <lineage>
        <taxon>Eukaryota</taxon>
        <taxon>Fungi</taxon>
        <taxon>Dikarya</taxon>
        <taxon>Ascomycota</taxon>
        <taxon>Pezizomycotina</taxon>
        <taxon>Sordariomycetes</taxon>
        <taxon>Hypocreomycetidae</taxon>
        <taxon>Hypocreales</taxon>
        <taxon>Clavicipitaceae</taxon>
        <taxon>Claviceps</taxon>
    </lineage>
</organism>
<protein>
    <submittedName>
        <fullName evidence="1">Uncharacterized protein</fullName>
    </submittedName>
</protein>
<gene>
    <name evidence="1" type="ORF">E4U09_003958</name>
</gene>
<evidence type="ECO:0000313" key="1">
    <source>
        <dbReference type="EMBL" id="KAG6291390.1"/>
    </source>
</evidence>
<reference evidence="1 2" key="1">
    <citation type="journal article" date="2020" name="bioRxiv">
        <title>Whole genome comparisons of ergot fungi reveals the divergence and evolution of species within the genus Claviceps are the result of varying mechanisms driving genome evolution and host range expansion.</title>
        <authorList>
            <person name="Wyka S.A."/>
            <person name="Mondo S.J."/>
            <person name="Liu M."/>
            <person name="Dettman J."/>
            <person name="Nalam V."/>
            <person name="Broders K.D."/>
        </authorList>
    </citation>
    <scope>NUCLEOTIDE SEQUENCE [LARGE SCALE GENOMIC DNA]</scope>
    <source>
        <strain evidence="1 2">Clav52</strain>
    </source>
</reference>
<sequence length="59" mass="6326">MESTECTAIMCITGSLGIHASDLRPKSEELCGRPFVSVNAEVLESVGTTSTIHNGFLER</sequence>